<evidence type="ECO:0000256" key="4">
    <source>
        <dbReference type="ARBA" id="ARBA00022576"/>
    </source>
</evidence>
<dbReference type="Gene3D" id="3.40.640.10">
    <property type="entry name" value="Type I PLP-dependent aspartate aminotransferase-like (Major domain)"/>
    <property type="match status" value="1"/>
</dbReference>
<evidence type="ECO:0000256" key="3">
    <source>
        <dbReference type="ARBA" id="ARBA00011738"/>
    </source>
</evidence>
<proteinExistence type="inferred from homology"/>
<dbReference type="GO" id="GO:0030170">
    <property type="term" value="F:pyridoxal phosphate binding"/>
    <property type="evidence" value="ECO:0007669"/>
    <property type="project" value="InterPro"/>
</dbReference>
<dbReference type="GO" id="GO:1901605">
    <property type="term" value="P:alpha-amino acid metabolic process"/>
    <property type="evidence" value="ECO:0007669"/>
    <property type="project" value="TreeGrafter"/>
</dbReference>
<gene>
    <name evidence="8" type="ORF">H6X83_01620</name>
</gene>
<dbReference type="Proteomes" id="UP000516046">
    <property type="component" value="Chromosome"/>
</dbReference>
<evidence type="ECO:0000313" key="8">
    <source>
        <dbReference type="EMBL" id="QNO18391.1"/>
    </source>
</evidence>
<reference evidence="8 9" key="1">
    <citation type="submission" date="2020-08" db="EMBL/GenBank/DDBJ databases">
        <authorList>
            <person name="Ren C."/>
            <person name="Gu Y."/>
            <person name="Xu Y."/>
        </authorList>
    </citation>
    <scope>NUCLEOTIDE SEQUENCE [LARGE SCALE GENOMIC DNA]</scope>
    <source>
        <strain evidence="8 9">LBM18003</strain>
    </source>
</reference>
<dbReference type="InterPro" id="IPR015422">
    <property type="entry name" value="PyrdxlP-dep_Trfase_small"/>
</dbReference>
<evidence type="ECO:0000259" key="7">
    <source>
        <dbReference type="Pfam" id="PF00155"/>
    </source>
</evidence>
<dbReference type="GO" id="GO:0008483">
    <property type="term" value="F:transaminase activity"/>
    <property type="evidence" value="ECO:0007669"/>
    <property type="project" value="UniProtKB-KW"/>
</dbReference>
<evidence type="ECO:0000313" key="9">
    <source>
        <dbReference type="Proteomes" id="UP000516046"/>
    </source>
</evidence>
<evidence type="ECO:0000256" key="2">
    <source>
        <dbReference type="ARBA" id="ARBA00007441"/>
    </source>
</evidence>
<dbReference type="SUPFAM" id="SSF53383">
    <property type="entry name" value="PLP-dependent transferases"/>
    <property type="match status" value="1"/>
</dbReference>
<comment type="similarity">
    <text evidence="2">Belongs to the class-I pyridoxal-phosphate-dependent aminotransferase family.</text>
</comment>
<dbReference type="CDD" id="cd00609">
    <property type="entry name" value="AAT_like"/>
    <property type="match status" value="1"/>
</dbReference>
<comment type="cofactor">
    <cofactor evidence="1">
        <name>pyridoxal 5'-phosphate</name>
        <dbReference type="ChEBI" id="CHEBI:597326"/>
    </cofactor>
</comment>
<dbReference type="RefSeq" id="WP_212507454.1">
    <property type="nucleotide sequence ID" value="NZ_CP060696.1"/>
</dbReference>
<protein>
    <submittedName>
        <fullName evidence="8">PLP-dependent aminotransferase family protein</fullName>
    </submittedName>
</protein>
<sequence length="396" mass="43935">MDYRFSDRVSKLKPSAIREIFKYASDPAVISLSAGNPAPDAFPVEAIRKCSEDVLREQPIDALQYSVTEGLPALREDVTAFLKNHCNVATPGDSVLITSGAEQIMDLLSKSVINEGDTVVCEEPSFVGALNSFRSYNAVLKGVPMQEDGMDLAKLEEILKSDSRVKFIYTIPNFQNPMGITTSWEKRQGIYALAKKYNTLILEDNPYGDLRFAGEAIPAIKTLDTEGRVLYSGTFSKTISPGMRVGFAAGGSELIQKMVVCKQGSDVHTNIWSQLVIHRFLRGWDFEKHLKNLQKIYAKKYEVADHALKENAPLLQYHPIQGGLFIWCTLPDSIPMIDYCKKAVLNKVCVVPGNAFLTDENKPCQSFRINYSSPTNEDLARGIAILGKLAAEWPNA</sequence>
<dbReference type="Gene3D" id="3.90.1150.10">
    <property type="entry name" value="Aspartate Aminotransferase, domain 1"/>
    <property type="match status" value="1"/>
</dbReference>
<feature type="domain" description="Aminotransferase class I/classII large" evidence="7">
    <location>
        <begin position="29"/>
        <end position="384"/>
    </location>
</feature>
<dbReference type="PANTHER" id="PTHR42790:SF19">
    <property type="entry name" value="KYNURENINE_ALPHA-AMINOADIPATE AMINOTRANSFERASE, MITOCHONDRIAL"/>
    <property type="match status" value="1"/>
</dbReference>
<keyword evidence="6" id="KW-0663">Pyridoxal phosphate</keyword>
<dbReference type="FunFam" id="3.40.640.10:FF:000053">
    <property type="entry name" value="Aminotransferase, class I"/>
    <property type="match status" value="1"/>
</dbReference>
<comment type="subunit">
    <text evidence="3">Homodimer.</text>
</comment>
<dbReference type="AlphaFoldDB" id="A0A7G9WI79"/>
<dbReference type="InterPro" id="IPR050859">
    <property type="entry name" value="Class-I_PLP-dep_aminotransf"/>
</dbReference>
<evidence type="ECO:0000256" key="6">
    <source>
        <dbReference type="ARBA" id="ARBA00022898"/>
    </source>
</evidence>
<dbReference type="PANTHER" id="PTHR42790">
    <property type="entry name" value="AMINOTRANSFERASE"/>
    <property type="match status" value="1"/>
</dbReference>
<keyword evidence="5 8" id="KW-0808">Transferase</keyword>
<accession>A0A7G9WI79</accession>
<evidence type="ECO:0000256" key="1">
    <source>
        <dbReference type="ARBA" id="ARBA00001933"/>
    </source>
</evidence>
<dbReference type="Pfam" id="PF00155">
    <property type="entry name" value="Aminotran_1_2"/>
    <property type="match status" value="1"/>
</dbReference>
<dbReference type="InterPro" id="IPR015421">
    <property type="entry name" value="PyrdxlP-dep_Trfase_major"/>
</dbReference>
<dbReference type="EMBL" id="CP060696">
    <property type="protein sequence ID" value="QNO18391.1"/>
    <property type="molecule type" value="Genomic_DNA"/>
</dbReference>
<dbReference type="InterPro" id="IPR015424">
    <property type="entry name" value="PyrdxlP-dep_Trfase"/>
</dbReference>
<dbReference type="KEGG" id="caml:H6X83_01620"/>
<organism evidence="8 9">
    <name type="scientific">Caproicibacterium amylolyticum</name>
    <dbReference type="NCBI Taxonomy" id="2766537"/>
    <lineage>
        <taxon>Bacteria</taxon>
        <taxon>Bacillati</taxon>
        <taxon>Bacillota</taxon>
        <taxon>Clostridia</taxon>
        <taxon>Eubacteriales</taxon>
        <taxon>Oscillospiraceae</taxon>
        <taxon>Caproicibacterium</taxon>
    </lineage>
</organism>
<keyword evidence="4 8" id="KW-0032">Aminotransferase</keyword>
<keyword evidence="9" id="KW-1185">Reference proteome</keyword>
<dbReference type="InterPro" id="IPR004839">
    <property type="entry name" value="Aminotransferase_I/II_large"/>
</dbReference>
<name>A0A7G9WI79_9FIRM</name>
<evidence type="ECO:0000256" key="5">
    <source>
        <dbReference type="ARBA" id="ARBA00022679"/>
    </source>
</evidence>